<evidence type="ECO:0000313" key="1">
    <source>
        <dbReference type="EMBL" id="GAG67829.1"/>
    </source>
</evidence>
<sequence length="310" mass="33742">CATHNFTGDETGIIILEIELTVVDTDEIDCVDYASNGAGSNGSTNTILASGSIFEMNEIAGIDPDDSLEVAKYIPQIEAEQFVTSICNMANVIIFADEAQKVVRFISFDGILNSEYQDLSNKLVLNKPIKSTNTIQTYFQNNEFKYNSAGNLVRGDVDGAYFFNDELLPERGTIIQLNLDACDNAVWAGDDSCSGSFYEKERVSLVGVSVVAGQSTFTTTDVEEWNIGDYIEIKTSGSWAEVMRITGKTSDTAGTISGDWRDTLGGSTVPYYIHKHKHGDFTVARIANIEQSATSTTISDGELNGDNSLF</sequence>
<proteinExistence type="predicted"/>
<dbReference type="EMBL" id="BART01009402">
    <property type="protein sequence ID" value="GAG67829.1"/>
    <property type="molecule type" value="Genomic_DNA"/>
</dbReference>
<dbReference type="AlphaFoldDB" id="X0ZEW0"/>
<reference evidence="1" key="1">
    <citation type="journal article" date="2014" name="Front. Microbiol.">
        <title>High frequency of phylogenetically diverse reductive dehalogenase-homologous genes in deep subseafloor sedimentary metagenomes.</title>
        <authorList>
            <person name="Kawai M."/>
            <person name="Futagami T."/>
            <person name="Toyoda A."/>
            <person name="Takaki Y."/>
            <person name="Nishi S."/>
            <person name="Hori S."/>
            <person name="Arai W."/>
            <person name="Tsubouchi T."/>
            <person name="Morono Y."/>
            <person name="Uchiyama I."/>
            <person name="Ito T."/>
            <person name="Fujiyama A."/>
            <person name="Inagaki F."/>
            <person name="Takami H."/>
        </authorList>
    </citation>
    <scope>NUCLEOTIDE SEQUENCE</scope>
    <source>
        <strain evidence="1">Expedition CK06-06</strain>
    </source>
</reference>
<organism evidence="1">
    <name type="scientific">marine sediment metagenome</name>
    <dbReference type="NCBI Taxonomy" id="412755"/>
    <lineage>
        <taxon>unclassified sequences</taxon>
        <taxon>metagenomes</taxon>
        <taxon>ecological metagenomes</taxon>
    </lineage>
</organism>
<protein>
    <submittedName>
        <fullName evidence="1">Uncharacterized protein</fullName>
    </submittedName>
</protein>
<name>X0ZEW0_9ZZZZ</name>
<feature type="non-terminal residue" evidence="1">
    <location>
        <position position="1"/>
    </location>
</feature>
<accession>X0ZEW0</accession>
<comment type="caution">
    <text evidence="1">The sequence shown here is derived from an EMBL/GenBank/DDBJ whole genome shotgun (WGS) entry which is preliminary data.</text>
</comment>
<gene>
    <name evidence="1" type="ORF">S01H4_20843</name>
</gene>